<protein>
    <submittedName>
        <fullName evidence="1">Uncharacterized protein</fullName>
    </submittedName>
</protein>
<sequence>MNFNAYSVLCVVDTLRPFPMYRIGVAGVNQTEDYVEVQVERTVDARVGSPVQAYALVRVPWISKDVKCVNLPFETGIVDPYMPELGTSECLMIAKEEYPEETFWFKFTEDGKLLIERRNVMMNCANTVLEASVAQEEMKIVIEETESRDVDLALCRCLKTAAYEADMANGSDSLQVELHTSTTEFTRTAIFKIPGHGSGEIVVRDTEVSYGK</sequence>
<proteinExistence type="predicted"/>
<evidence type="ECO:0000313" key="2">
    <source>
        <dbReference type="Proteomes" id="UP000823612"/>
    </source>
</evidence>
<reference evidence="1" key="2">
    <citation type="journal article" date="2021" name="PeerJ">
        <title>Extensive microbial diversity within the chicken gut microbiome revealed by metagenomics and culture.</title>
        <authorList>
            <person name="Gilroy R."/>
            <person name="Ravi A."/>
            <person name="Getino M."/>
            <person name="Pursley I."/>
            <person name="Horton D.L."/>
            <person name="Alikhan N.F."/>
            <person name="Baker D."/>
            <person name="Gharbi K."/>
            <person name="Hall N."/>
            <person name="Watson M."/>
            <person name="Adriaenssens E.M."/>
            <person name="Foster-Nyarko E."/>
            <person name="Jarju S."/>
            <person name="Secka A."/>
            <person name="Antonio M."/>
            <person name="Oren A."/>
            <person name="Chaudhuri R.R."/>
            <person name="La Ragione R."/>
            <person name="Hildebrand F."/>
            <person name="Pallen M.J."/>
        </authorList>
    </citation>
    <scope>NUCLEOTIDE SEQUENCE</scope>
    <source>
        <strain evidence="1">2889</strain>
    </source>
</reference>
<evidence type="ECO:0000313" key="1">
    <source>
        <dbReference type="EMBL" id="MBO8432456.1"/>
    </source>
</evidence>
<comment type="caution">
    <text evidence="1">The sequence shown here is derived from an EMBL/GenBank/DDBJ whole genome shotgun (WGS) entry which is preliminary data.</text>
</comment>
<dbReference type="EMBL" id="JADIMZ010000061">
    <property type="protein sequence ID" value="MBO8432456.1"/>
    <property type="molecule type" value="Genomic_DNA"/>
</dbReference>
<dbReference type="Proteomes" id="UP000823612">
    <property type="component" value="Unassembled WGS sequence"/>
</dbReference>
<accession>A0A9D9H114</accession>
<reference evidence="1" key="1">
    <citation type="submission" date="2020-10" db="EMBL/GenBank/DDBJ databases">
        <authorList>
            <person name="Gilroy R."/>
        </authorList>
    </citation>
    <scope>NUCLEOTIDE SEQUENCE</scope>
    <source>
        <strain evidence="1">2889</strain>
    </source>
</reference>
<dbReference type="AlphaFoldDB" id="A0A9D9H114"/>
<organism evidence="1 2">
    <name type="scientific">Candidatus Pullibacteroides excrementavium</name>
    <dbReference type="NCBI Taxonomy" id="2840905"/>
    <lineage>
        <taxon>Bacteria</taxon>
        <taxon>Pseudomonadati</taxon>
        <taxon>Bacteroidota</taxon>
        <taxon>Bacteroidia</taxon>
        <taxon>Bacteroidales</taxon>
        <taxon>Candidatus Pullibacteroides</taxon>
    </lineage>
</organism>
<gene>
    <name evidence="1" type="ORF">IAB08_04075</name>
</gene>
<name>A0A9D9H114_9BACT</name>